<dbReference type="CDD" id="cd05403">
    <property type="entry name" value="NT_KNTase_like"/>
    <property type="match status" value="1"/>
</dbReference>
<evidence type="ECO:0000313" key="2">
    <source>
        <dbReference type="EMBL" id="QJW90897.1"/>
    </source>
</evidence>
<dbReference type="EMBL" id="CP053435">
    <property type="protein sequence ID" value="QJW90897.1"/>
    <property type="molecule type" value="Genomic_DNA"/>
</dbReference>
<dbReference type="InterPro" id="IPR052548">
    <property type="entry name" value="Type_VII_TA_antitoxin"/>
</dbReference>
<accession>A0A6M5Y9F6</accession>
<dbReference type="AlphaFoldDB" id="A0A6M5Y9F6"/>
<keyword evidence="2" id="KW-0808">Transferase</keyword>
<dbReference type="Pfam" id="PF01909">
    <property type="entry name" value="NTP_transf_2"/>
    <property type="match status" value="1"/>
</dbReference>
<organism evidence="2 3">
    <name type="scientific">Spirosoma taeanense</name>
    <dbReference type="NCBI Taxonomy" id="2735870"/>
    <lineage>
        <taxon>Bacteria</taxon>
        <taxon>Pseudomonadati</taxon>
        <taxon>Bacteroidota</taxon>
        <taxon>Cytophagia</taxon>
        <taxon>Cytophagales</taxon>
        <taxon>Cytophagaceae</taxon>
        <taxon>Spirosoma</taxon>
    </lineage>
</organism>
<name>A0A6M5Y9F6_9BACT</name>
<dbReference type="PANTHER" id="PTHR33933:SF1">
    <property type="entry name" value="PROTEIN ADENYLYLTRANSFERASE MNTA-RELATED"/>
    <property type="match status" value="1"/>
</dbReference>
<evidence type="ECO:0000259" key="1">
    <source>
        <dbReference type="Pfam" id="PF01909"/>
    </source>
</evidence>
<keyword evidence="3" id="KW-1185">Reference proteome</keyword>
<dbReference type="KEGG" id="stae:HNV11_16680"/>
<dbReference type="InterPro" id="IPR002934">
    <property type="entry name" value="Polymerase_NTP_transf_dom"/>
</dbReference>
<feature type="domain" description="Polymerase nucleotidyl transferase" evidence="1">
    <location>
        <begin position="12"/>
        <end position="79"/>
    </location>
</feature>
<proteinExistence type="predicted"/>
<dbReference type="GO" id="GO:0016779">
    <property type="term" value="F:nucleotidyltransferase activity"/>
    <property type="evidence" value="ECO:0007669"/>
    <property type="project" value="InterPro"/>
</dbReference>
<dbReference type="InterPro" id="IPR043519">
    <property type="entry name" value="NT_sf"/>
</dbReference>
<protein>
    <submittedName>
        <fullName evidence="2">Nucleotidyltransferase domain-containing protein</fullName>
    </submittedName>
</protein>
<dbReference type="PANTHER" id="PTHR33933">
    <property type="entry name" value="NUCLEOTIDYLTRANSFERASE"/>
    <property type="match status" value="1"/>
</dbReference>
<dbReference type="SUPFAM" id="SSF81301">
    <property type="entry name" value="Nucleotidyltransferase"/>
    <property type="match status" value="1"/>
</dbReference>
<dbReference type="RefSeq" id="WP_171740742.1">
    <property type="nucleotide sequence ID" value="NZ_CP053435.1"/>
</dbReference>
<reference evidence="2 3" key="1">
    <citation type="submission" date="2020-05" db="EMBL/GenBank/DDBJ databases">
        <title>Genome sequencing of Spirosoma sp. TS118.</title>
        <authorList>
            <person name="Lee J.-H."/>
            <person name="Jeong S."/>
            <person name="Zhao L."/>
            <person name="Jung J.-H."/>
            <person name="Kim M.-K."/>
            <person name="Lim S."/>
        </authorList>
    </citation>
    <scope>NUCLEOTIDE SEQUENCE [LARGE SCALE GENOMIC DNA]</scope>
    <source>
        <strain evidence="2 3">TS118</strain>
    </source>
</reference>
<evidence type="ECO:0000313" key="3">
    <source>
        <dbReference type="Proteomes" id="UP000502756"/>
    </source>
</evidence>
<sequence length="107" mass="12360">MDARPRKVADDVKQAMQSLYGHRLDRVVLFGSHARGDYRADSDIDFLVVLNDERISRLEEINRFLSAQSEISLKHDITLSILPVSRKKYIESAMPVYYFARMEGITL</sequence>
<gene>
    <name evidence="2" type="ORF">HNV11_16680</name>
</gene>
<dbReference type="Gene3D" id="3.30.460.10">
    <property type="entry name" value="Beta Polymerase, domain 2"/>
    <property type="match status" value="1"/>
</dbReference>
<dbReference type="Proteomes" id="UP000502756">
    <property type="component" value="Chromosome"/>
</dbReference>